<dbReference type="PROSITE" id="PS51314">
    <property type="entry name" value="VPS37_C"/>
    <property type="match status" value="1"/>
</dbReference>
<comment type="subcellular location">
    <subcellularLocation>
        <location evidence="1">Endosome</location>
    </subcellularLocation>
</comment>
<comment type="caution">
    <text evidence="9">The sequence shown here is derived from an EMBL/GenBank/DDBJ whole genome shotgun (WGS) entry which is preliminary data.</text>
</comment>
<evidence type="ECO:0000256" key="1">
    <source>
        <dbReference type="ARBA" id="ARBA00004177"/>
    </source>
</evidence>
<evidence type="ECO:0000259" key="8">
    <source>
        <dbReference type="PROSITE" id="PS51314"/>
    </source>
</evidence>
<dbReference type="InterPro" id="IPR029012">
    <property type="entry name" value="Helix_hairpin_bin_sf"/>
</dbReference>
<feature type="compositionally biased region" description="Pro residues" evidence="7">
    <location>
        <begin position="97"/>
        <end position="106"/>
    </location>
</feature>
<evidence type="ECO:0000313" key="9">
    <source>
        <dbReference type="EMBL" id="TVY81899.1"/>
    </source>
</evidence>
<keyword evidence="10" id="KW-1185">Reference proteome</keyword>
<dbReference type="PANTHER" id="PTHR13678">
    <property type="entry name" value="VACUOLAR PROTEIN SORTING-ASSOCIATED PROTEIN 37"/>
    <property type="match status" value="1"/>
</dbReference>
<sequence>MLPRPVKHQKLNSTPERGQSESTLPPLPPPPPPPPHIVLVFDFNRITLLLSNLGLSHSSRHQHPLSFALVLTSNMSSPSAAYPPYQPHRNSQSFDPNVPPAPPPKPGSQEVSRRSTPAGNQPLPPPPPPQPEAFGTYGGSGDPHSLQEARFSNEAVYAQQIQDPGEHWLPKVLEDKSKQDLADVLAKPDLLAALAHSTSTAHGSVASAQEPLQAALQENISLASHLNELEARLSHLRSSTQAQLLSTHALERQWKQKQSEMDRALAPFSPSSLYQRLSQGVQEQEMVCRALEESFLEGDGGTATEREVVEWVRRYREAKKVYYSRRERKERWDEGRVGGWR</sequence>
<dbReference type="Gene3D" id="1.10.287.660">
    <property type="entry name" value="Helix hairpin bin"/>
    <property type="match status" value="1"/>
</dbReference>
<feature type="compositionally biased region" description="Basic residues" evidence="7">
    <location>
        <begin position="1"/>
        <end position="10"/>
    </location>
</feature>
<evidence type="ECO:0000256" key="2">
    <source>
        <dbReference type="ARBA" id="ARBA00007617"/>
    </source>
</evidence>
<evidence type="ECO:0000256" key="5">
    <source>
        <dbReference type="ARBA" id="ARBA00022927"/>
    </source>
</evidence>
<evidence type="ECO:0000256" key="7">
    <source>
        <dbReference type="SAM" id="MobiDB-lite"/>
    </source>
</evidence>
<feature type="domain" description="VPS37 C-terminal" evidence="8">
    <location>
        <begin position="251"/>
        <end position="341"/>
    </location>
</feature>
<feature type="compositionally biased region" description="Polar residues" evidence="7">
    <location>
        <begin position="11"/>
        <end position="23"/>
    </location>
</feature>
<evidence type="ECO:0000313" key="10">
    <source>
        <dbReference type="Proteomes" id="UP000469558"/>
    </source>
</evidence>
<feature type="region of interest" description="Disordered" evidence="7">
    <location>
        <begin position="76"/>
        <end position="146"/>
    </location>
</feature>
<dbReference type="GO" id="GO:0006612">
    <property type="term" value="P:protein targeting to membrane"/>
    <property type="evidence" value="ECO:0007669"/>
    <property type="project" value="TreeGrafter"/>
</dbReference>
<evidence type="ECO:0000256" key="4">
    <source>
        <dbReference type="ARBA" id="ARBA00022753"/>
    </source>
</evidence>
<proteinExistence type="inferred from homology"/>
<keyword evidence="3 6" id="KW-0813">Transport</keyword>
<dbReference type="PANTHER" id="PTHR13678:SF2">
    <property type="entry name" value="VACUOLAR PROTEIN SORTING-ASSOCIATED PROTEIN 37A"/>
    <property type="match status" value="1"/>
</dbReference>
<evidence type="ECO:0000256" key="6">
    <source>
        <dbReference type="PROSITE-ProRule" id="PRU00646"/>
    </source>
</evidence>
<feature type="compositionally biased region" description="Pro residues" evidence="7">
    <location>
        <begin position="25"/>
        <end position="36"/>
    </location>
</feature>
<dbReference type="OrthoDB" id="10260857at2759"/>
<name>A0A8T9C811_9HELO</name>
<dbReference type="GO" id="GO:0043162">
    <property type="term" value="P:ubiquitin-dependent protein catabolic process via the multivesicular body sorting pathway"/>
    <property type="evidence" value="ECO:0007669"/>
    <property type="project" value="UniProtKB-ARBA"/>
</dbReference>
<keyword evidence="5 6" id="KW-0653">Protein transport</keyword>
<dbReference type="GO" id="GO:0000813">
    <property type="term" value="C:ESCRT I complex"/>
    <property type="evidence" value="ECO:0007669"/>
    <property type="project" value="TreeGrafter"/>
</dbReference>
<comment type="similarity">
    <text evidence="2">Belongs to the VPS37 family.</text>
</comment>
<dbReference type="InterPro" id="IPR037202">
    <property type="entry name" value="ESCRT_assembly_dom"/>
</dbReference>
<accession>A0A8T9C811</accession>
<dbReference type="GO" id="GO:0006623">
    <property type="term" value="P:protein targeting to vacuole"/>
    <property type="evidence" value="ECO:0007669"/>
    <property type="project" value="TreeGrafter"/>
</dbReference>
<reference evidence="9 10" key="1">
    <citation type="submission" date="2018-05" db="EMBL/GenBank/DDBJ databases">
        <title>Genome sequencing and assembly of the regulated plant pathogen Lachnellula willkommii and related sister species for the development of diagnostic species identification markers.</title>
        <authorList>
            <person name="Giroux E."/>
            <person name="Bilodeau G."/>
        </authorList>
    </citation>
    <scope>NUCLEOTIDE SEQUENCE [LARGE SCALE GENOMIC DNA]</scope>
    <source>
        <strain evidence="9 10">CBS 268.59</strain>
    </source>
</reference>
<dbReference type="Proteomes" id="UP000469558">
    <property type="component" value="Unassembled WGS sequence"/>
</dbReference>
<dbReference type="SUPFAM" id="SSF140111">
    <property type="entry name" value="Endosomal sorting complex assembly domain"/>
    <property type="match status" value="1"/>
</dbReference>
<dbReference type="AlphaFoldDB" id="A0A8T9C811"/>
<protein>
    <recommendedName>
        <fullName evidence="8">VPS37 C-terminal domain-containing protein</fullName>
    </recommendedName>
</protein>
<feature type="region of interest" description="Disordered" evidence="7">
    <location>
        <begin position="1"/>
        <end position="36"/>
    </location>
</feature>
<dbReference type="EMBL" id="QGMK01000405">
    <property type="protein sequence ID" value="TVY81899.1"/>
    <property type="molecule type" value="Genomic_DNA"/>
</dbReference>
<keyword evidence="4" id="KW-0967">Endosome</keyword>
<dbReference type="InterPro" id="IPR009851">
    <property type="entry name" value="Mod_r"/>
</dbReference>
<dbReference type="Pfam" id="PF07200">
    <property type="entry name" value="Mod_r"/>
    <property type="match status" value="1"/>
</dbReference>
<feature type="compositionally biased region" description="Pro residues" evidence="7">
    <location>
        <begin position="122"/>
        <end position="131"/>
    </location>
</feature>
<organism evidence="9 10">
    <name type="scientific">Lachnellula suecica</name>
    <dbReference type="NCBI Taxonomy" id="602035"/>
    <lineage>
        <taxon>Eukaryota</taxon>
        <taxon>Fungi</taxon>
        <taxon>Dikarya</taxon>
        <taxon>Ascomycota</taxon>
        <taxon>Pezizomycotina</taxon>
        <taxon>Leotiomycetes</taxon>
        <taxon>Helotiales</taxon>
        <taxon>Lachnaceae</taxon>
        <taxon>Lachnellula</taxon>
    </lineage>
</organism>
<evidence type="ECO:0000256" key="3">
    <source>
        <dbReference type="ARBA" id="ARBA00022448"/>
    </source>
</evidence>
<gene>
    <name evidence="9" type="ORF">LSUE1_G002871</name>
</gene>